<keyword evidence="2" id="KW-1185">Reference proteome</keyword>
<reference evidence="1" key="2">
    <citation type="submission" date="2020-09" db="EMBL/GenBank/DDBJ databases">
        <authorList>
            <person name="Sun Q."/>
            <person name="Zhou Y."/>
        </authorList>
    </citation>
    <scope>NUCLEOTIDE SEQUENCE</scope>
    <source>
        <strain evidence="1">CGMCC 1.15794</strain>
    </source>
</reference>
<sequence>MPPTQPATLHAGGRLARPRSPFLSRILRARSGSAVRVLALALLAGIGTATAAAPAGAAVVELGIPSQWYSYEMAPTEPVQLIDVGRQAPARLIEEVVILEAGDALEVRAKLLMHNVPSSFARLRTTLVQIADAHGEPISVPAADLGTP</sequence>
<proteinExistence type="predicted"/>
<dbReference type="Proteomes" id="UP000657592">
    <property type="component" value="Unassembled WGS sequence"/>
</dbReference>
<accession>A0A917ID93</accession>
<dbReference type="EMBL" id="BMJY01000001">
    <property type="protein sequence ID" value="GGH33277.1"/>
    <property type="molecule type" value="Genomic_DNA"/>
</dbReference>
<gene>
    <name evidence="1" type="ORF">GCM10010921_00120</name>
</gene>
<dbReference type="AlphaFoldDB" id="A0A917ID93"/>
<protein>
    <submittedName>
        <fullName evidence="1">Uncharacterized protein</fullName>
    </submittedName>
</protein>
<evidence type="ECO:0000313" key="2">
    <source>
        <dbReference type="Proteomes" id="UP000657592"/>
    </source>
</evidence>
<reference evidence="1" key="1">
    <citation type="journal article" date="2014" name="Int. J. Syst. Evol. Microbiol.">
        <title>Complete genome sequence of Corynebacterium casei LMG S-19264T (=DSM 44701T), isolated from a smear-ripened cheese.</title>
        <authorList>
            <consortium name="US DOE Joint Genome Institute (JGI-PGF)"/>
            <person name="Walter F."/>
            <person name="Albersmeier A."/>
            <person name="Kalinowski J."/>
            <person name="Ruckert C."/>
        </authorList>
    </citation>
    <scope>NUCLEOTIDE SEQUENCE</scope>
    <source>
        <strain evidence="1">CGMCC 1.15794</strain>
    </source>
</reference>
<evidence type="ECO:0000313" key="1">
    <source>
        <dbReference type="EMBL" id="GGH33277.1"/>
    </source>
</evidence>
<organism evidence="1 2">
    <name type="scientific">Microbacterium album</name>
    <dbReference type="NCBI Taxonomy" id="2053191"/>
    <lineage>
        <taxon>Bacteria</taxon>
        <taxon>Bacillati</taxon>
        <taxon>Actinomycetota</taxon>
        <taxon>Actinomycetes</taxon>
        <taxon>Micrococcales</taxon>
        <taxon>Microbacteriaceae</taxon>
        <taxon>Microbacterium</taxon>
    </lineage>
</organism>
<comment type="caution">
    <text evidence="1">The sequence shown here is derived from an EMBL/GenBank/DDBJ whole genome shotgun (WGS) entry which is preliminary data.</text>
</comment>
<name>A0A917ID93_9MICO</name>